<evidence type="ECO:0000256" key="1">
    <source>
        <dbReference type="SAM" id="MobiDB-lite"/>
    </source>
</evidence>
<dbReference type="AlphaFoldDB" id="A0A1L7XSV1"/>
<evidence type="ECO:0000313" key="3">
    <source>
        <dbReference type="Proteomes" id="UP000184330"/>
    </source>
</evidence>
<feature type="region of interest" description="Disordered" evidence="1">
    <location>
        <begin position="1"/>
        <end position="37"/>
    </location>
</feature>
<sequence>MPTPVQHSDTTIAGVSELDWLPPPKASTHPDARRATQTNPYYSIPDYIDKGEMRWATFFGVESSVNHLLAFEGSANLDLPPVHDNVASADNFYSPATLEPCMRINDQDTVDPLDLTPPSIVQMLANLDVALYECSLKLPFPFKAGSDSVRIGTRKSKMFALDELFRLTTEFLNIFTCLSHEADQLNVSPSSTIQTESNAESTLPFFAYSQRLSKTVHSAGMEEPTRPFSPLDEATIFMIMSCHCRLTEIYVSLFKMMQACIEHSLAPRGDKDWAIILPQLQVGSITLPPVQVDINTPVSPTISSMYMLMITILSSQVWEQLADKMRVCDGISVRMGSSSVLTETVWNKITDKNDRILQTIDDTRHLLQ</sequence>
<feature type="compositionally biased region" description="Polar residues" evidence="1">
    <location>
        <begin position="1"/>
        <end position="13"/>
    </location>
</feature>
<keyword evidence="3" id="KW-1185">Reference proteome</keyword>
<proteinExistence type="predicted"/>
<name>A0A1L7XSV1_9HELO</name>
<evidence type="ECO:0000313" key="2">
    <source>
        <dbReference type="EMBL" id="CZR68122.1"/>
    </source>
</evidence>
<dbReference type="EMBL" id="FJOG01000051">
    <property type="protein sequence ID" value="CZR68122.1"/>
    <property type="molecule type" value="Genomic_DNA"/>
</dbReference>
<dbReference type="STRING" id="576137.A0A1L7XSV1"/>
<dbReference type="Proteomes" id="UP000184330">
    <property type="component" value="Unassembled WGS sequence"/>
</dbReference>
<organism evidence="2 3">
    <name type="scientific">Phialocephala subalpina</name>
    <dbReference type="NCBI Taxonomy" id="576137"/>
    <lineage>
        <taxon>Eukaryota</taxon>
        <taxon>Fungi</taxon>
        <taxon>Dikarya</taxon>
        <taxon>Ascomycota</taxon>
        <taxon>Pezizomycotina</taxon>
        <taxon>Leotiomycetes</taxon>
        <taxon>Helotiales</taxon>
        <taxon>Mollisiaceae</taxon>
        <taxon>Phialocephala</taxon>
        <taxon>Phialocephala fortinii species complex</taxon>
    </lineage>
</organism>
<dbReference type="OrthoDB" id="4222821at2759"/>
<gene>
    <name evidence="2" type="ORF">PAC_18021</name>
</gene>
<protein>
    <submittedName>
        <fullName evidence="2">Uncharacterized protein</fullName>
    </submittedName>
</protein>
<reference evidence="2 3" key="1">
    <citation type="submission" date="2016-03" db="EMBL/GenBank/DDBJ databases">
        <authorList>
            <person name="Ploux O."/>
        </authorList>
    </citation>
    <scope>NUCLEOTIDE SEQUENCE [LARGE SCALE GENOMIC DNA]</scope>
    <source>
        <strain evidence="2 3">UAMH 11012</strain>
    </source>
</reference>
<accession>A0A1L7XSV1</accession>